<evidence type="ECO:0008006" key="4">
    <source>
        <dbReference type="Google" id="ProtNLM"/>
    </source>
</evidence>
<keyword evidence="1" id="KW-0472">Membrane</keyword>
<comment type="caution">
    <text evidence="2">The sequence shown here is derived from an EMBL/GenBank/DDBJ whole genome shotgun (WGS) entry which is preliminary data.</text>
</comment>
<keyword evidence="1" id="KW-1133">Transmembrane helix</keyword>
<feature type="transmembrane region" description="Helical" evidence="1">
    <location>
        <begin position="179"/>
        <end position="197"/>
    </location>
</feature>
<evidence type="ECO:0000313" key="2">
    <source>
        <dbReference type="EMBL" id="MBT0993284.1"/>
    </source>
</evidence>
<reference evidence="2 3" key="1">
    <citation type="submission" date="2021-05" db="EMBL/GenBank/DDBJ databases">
        <title>Description of Cellulomonas sp. DKR-3 sp. nov.</title>
        <authorList>
            <person name="Dahal R.H."/>
            <person name="Chaudhary D.K."/>
        </authorList>
    </citation>
    <scope>NUCLEOTIDE SEQUENCE [LARGE SCALE GENOMIC DNA]</scope>
    <source>
        <strain evidence="2 3">DKR-3</strain>
    </source>
</reference>
<sequence>MSVGRRPRARMKLGRHLVGLPPWRSMPHGVVVYEEWDPEDKTTYTWEEWEVLGYENLDFWVEYDHYTNAVTLYRPMRVAERLDPSELREGQELVVTFGGYRHDVRVHEVGVGRIASLDGAFTYDLTIGQEVAYAELKGQGFVLSVERFDERVLDVYHGIVLDTADQKAHFGKRVARRRMGGIGCLVLVVLFVGMVAASCVPVRQECTPRTVTSVTGQVTTQEECHMRPLYGGGGSGVGK</sequence>
<evidence type="ECO:0000313" key="3">
    <source>
        <dbReference type="Proteomes" id="UP000722125"/>
    </source>
</evidence>
<proteinExistence type="predicted"/>
<keyword evidence="3" id="KW-1185">Reference proteome</keyword>
<dbReference type="EMBL" id="JAHBOH010000001">
    <property type="protein sequence ID" value="MBT0993284.1"/>
    <property type="molecule type" value="Genomic_DNA"/>
</dbReference>
<protein>
    <recommendedName>
        <fullName evidence="4">DUF4178 domain-containing protein</fullName>
    </recommendedName>
</protein>
<dbReference type="RefSeq" id="WP_214346537.1">
    <property type="nucleotide sequence ID" value="NZ_JAHBOH010000001.1"/>
</dbReference>
<accession>A0ABS5TVU4</accession>
<keyword evidence="1" id="KW-0812">Transmembrane</keyword>
<dbReference type="Proteomes" id="UP000722125">
    <property type="component" value="Unassembled WGS sequence"/>
</dbReference>
<organism evidence="2 3">
    <name type="scientific">Cellulomonas fulva</name>
    <dbReference type="NCBI Taxonomy" id="2835530"/>
    <lineage>
        <taxon>Bacteria</taxon>
        <taxon>Bacillati</taxon>
        <taxon>Actinomycetota</taxon>
        <taxon>Actinomycetes</taxon>
        <taxon>Micrococcales</taxon>
        <taxon>Cellulomonadaceae</taxon>
        <taxon>Cellulomonas</taxon>
    </lineage>
</organism>
<gene>
    <name evidence="2" type="ORF">KIN34_03150</name>
</gene>
<evidence type="ECO:0000256" key="1">
    <source>
        <dbReference type="SAM" id="Phobius"/>
    </source>
</evidence>
<name>A0ABS5TVU4_9CELL</name>